<gene>
    <name evidence="4" type="ORF">KL86DPRO_10892</name>
</gene>
<feature type="compositionally biased region" description="Low complexity" evidence="2">
    <location>
        <begin position="155"/>
        <end position="164"/>
    </location>
</feature>
<evidence type="ECO:0000256" key="2">
    <source>
        <dbReference type="SAM" id="MobiDB-lite"/>
    </source>
</evidence>
<dbReference type="Pfam" id="PF07022">
    <property type="entry name" value="Phage_CI_repr"/>
    <property type="match status" value="1"/>
</dbReference>
<evidence type="ECO:0000313" key="4">
    <source>
        <dbReference type="EMBL" id="SBV95576.1"/>
    </source>
</evidence>
<feature type="domain" description="Bacteriophage CI repressor N-terminal" evidence="3">
    <location>
        <begin position="12"/>
        <end position="73"/>
    </location>
</feature>
<organism evidence="4">
    <name type="scientific">uncultured delta proteobacterium</name>
    <dbReference type="NCBI Taxonomy" id="34034"/>
    <lineage>
        <taxon>Bacteria</taxon>
        <taxon>Deltaproteobacteria</taxon>
        <taxon>environmental samples</taxon>
    </lineage>
</organism>
<dbReference type="GO" id="GO:0045892">
    <property type="term" value="P:negative regulation of DNA-templated transcription"/>
    <property type="evidence" value="ECO:0007669"/>
    <property type="project" value="InterPro"/>
</dbReference>
<keyword evidence="1" id="KW-0175">Coiled coil</keyword>
<protein>
    <recommendedName>
        <fullName evidence="3">Bacteriophage CI repressor N-terminal domain-containing protein</fullName>
    </recommendedName>
</protein>
<accession>A0A212J834</accession>
<dbReference type="AlphaFoldDB" id="A0A212J834"/>
<proteinExistence type="predicted"/>
<name>A0A212J834_9DELT</name>
<reference evidence="4" key="1">
    <citation type="submission" date="2016-04" db="EMBL/GenBank/DDBJ databases">
        <authorList>
            <person name="Evans L.H."/>
            <person name="Alamgir A."/>
            <person name="Owens N."/>
            <person name="Weber N.D."/>
            <person name="Virtaneva K."/>
            <person name="Barbian K."/>
            <person name="Babar A."/>
            <person name="Rosenke K."/>
        </authorList>
    </citation>
    <scope>NUCLEOTIDE SEQUENCE</scope>
    <source>
        <strain evidence="4">86</strain>
    </source>
</reference>
<dbReference type="GO" id="GO:0003677">
    <property type="term" value="F:DNA binding"/>
    <property type="evidence" value="ECO:0007669"/>
    <property type="project" value="InterPro"/>
</dbReference>
<evidence type="ECO:0000256" key="1">
    <source>
        <dbReference type="SAM" id="Coils"/>
    </source>
</evidence>
<feature type="region of interest" description="Disordered" evidence="2">
    <location>
        <begin position="146"/>
        <end position="170"/>
    </location>
</feature>
<dbReference type="InterPro" id="IPR010744">
    <property type="entry name" value="Phage_CI_N"/>
</dbReference>
<evidence type="ECO:0000259" key="3">
    <source>
        <dbReference type="Pfam" id="PF07022"/>
    </source>
</evidence>
<sequence length="170" mass="19261">MDDKLLRLEQQIARLKEATGATSDTSLGKILNISQSGIFNAKRRGNIPHKWFVQIATQYGVNLEWLISGEMPMRPDEPLKGAPNSGEPNIEYLKGRNEYLEYAQKDLMARIERLEKRNEYLEKRNDEMHSKLVELMEKTLELKQTISKPDPITGVPVSAPSAPSTNPPSE</sequence>
<dbReference type="EMBL" id="FLUQ01000001">
    <property type="protein sequence ID" value="SBV95576.1"/>
    <property type="molecule type" value="Genomic_DNA"/>
</dbReference>
<dbReference type="InterPro" id="IPR010982">
    <property type="entry name" value="Lambda_DNA-bd_dom_sf"/>
</dbReference>
<feature type="coiled-coil region" evidence="1">
    <location>
        <begin position="97"/>
        <end position="138"/>
    </location>
</feature>
<dbReference type="Gene3D" id="1.10.260.40">
    <property type="entry name" value="lambda repressor-like DNA-binding domains"/>
    <property type="match status" value="1"/>
</dbReference>